<evidence type="ECO:0008006" key="6">
    <source>
        <dbReference type="Google" id="ProtNLM"/>
    </source>
</evidence>
<protein>
    <recommendedName>
        <fullName evidence="6">Acyltransferase</fullName>
    </recommendedName>
</protein>
<feature type="transmembrane region" description="Helical" evidence="1">
    <location>
        <begin position="228"/>
        <end position="248"/>
    </location>
</feature>
<dbReference type="GO" id="GO:0009103">
    <property type="term" value="P:lipopolysaccharide biosynthetic process"/>
    <property type="evidence" value="ECO:0007669"/>
    <property type="project" value="TreeGrafter"/>
</dbReference>
<comment type="caution">
    <text evidence="4">The sequence shown here is derived from an EMBL/GenBank/DDBJ whole genome shotgun (WGS) entry which is preliminary data.</text>
</comment>
<sequence>MQCIIFECNAMQAARPALTSRVTVYRLVSPRKDNRMHNNPVRAYRPDIDGLRSVAVISVVLFHAGLRSFSGGFVGVDIFFVISGYLITGHIYGDILKSEFKFTRFYARRARRILPALFFVLAVSFLIGFLLLSPGEFRKFSHSAIAAMLGFSNVYYWLSSNYFSPASDQLPMLMTWSLGVEEQFYMVFPWIILFLNRYFKQAILPAIATLVVLSFIFSVAALKINPAFTFYLLPTRAWELGIGGILAVMETKGLRLDRGGSAAVNAIALIGAILIVAPICVYNDSTPFPGAAALLPVLGSALLIATPSSIVAFALGSRPFVFIGLVSYSWYLWHWPLLSFASVASVWPLPQSTALLIVGISLILAVLTYYLVEKPFRRPGLSNGRTLWRYATALAVFALPFALTALLAGVPQRFGSQVARIEEIAGGREACLVSYGATAPALGSNCQPAGNTEPAIALIGDSHAAALAPGLRAIAQERGYQLYVFTKTSCPPLTDATRYMPNHPLHAAECSAYNAKVSGLLRENDAIKKVILAGYWSAPMREAETGSRYISPGANGAEQAENQNGPTLESALASQVAQLRAMNKDVVLLQDVPLFNFNPVRAVLQRAIPFRAAFGRWLDGDRDLTPYDAPMKAVANFNDPVRDIIARVAEKSPPGVALVDPFNALCPGARCSFSAADGAPLFIDNQHLSTVGSEIAARAVLPADDEEKMRTTSFSDQQSRMTGIVRHIDTPVR</sequence>
<reference evidence="4 5" key="1">
    <citation type="submission" date="2017-03" db="EMBL/GenBank/DDBJ databases">
        <title>Genome of strain Rhizobium sp. CNPSo 668.</title>
        <authorList>
            <person name="Ribeiro R."/>
        </authorList>
    </citation>
    <scope>NUCLEOTIDE SEQUENCE [LARGE SCALE GENOMIC DNA]</scope>
    <source>
        <strain evidence="4 5">CNPSo 668</strain>
    </source>
</reference>
<dbReference type="Pfam" id="PF19040">
    <property type="entry name" value="SGNH"/>
    <property type="match status" value="1"/>
</dbReference>
<dbReference type="InterPro" id="IPR002656">
    <property type="entry name" value="Acyl_transf_3_dom"/>
</dbReference>
<dbReference type="Proteomes" id="UP000197269">
    <property type="component" value="Unassembled WGS sequence"/>
</dbReference>
<gene>
    <name evidence="4" type="ORF">B5E41_09400</name>
</gene>
<dbReference type="InterPro" id="IPR043968">
    <property type="entry name" value="SGNH"/>
</dbReference>
<dbReference type="PANTHER" id="PTHR23028">
    <property type="entry name" value="ACETYLTRANSFERASE"/>
    <property type="match status" value="1"/>
</dbReference>
<keyword evidence="1" id="KW-0812">Transmembrane</keyword>
<feature type="transmembrane region" description="Helical" evidence="1">
    <location>
        <begin position="140"/>
        <end position="158"/>
    </location>
</feature>
<accession>A0A246E0J8</accession>
<feature type="transmembrane region" description="Helical" evidence="1">
    <location>
        <begin position="393"/>
        <end position="410"/>
    </location>
</feature>
<dbReference type="Pfam" id="PF01757">
    <property type="entry name" value="Acyl_transf_3"/>
    <property type="match status" value="1"/>
</dbReference>
<dbReference type="SUPFAM" id="SSF52266">
    <property type="entry name" value="SGNH hydrolase"/>
    <property type="match status" value="1"/>
</dbReference>
<evidence type="ECO:0000313" key="4">
    <source>
        <dbReference type="EMBL" id="OWO95293.1"/>
    </source>
</evidence>
<name>A0A246E0J8_9HYPH</name>
<feature type="transmembrane region" description="Helical" evidence="1">
    <location>
        <begin position="260"/>
        <end position="279"/>
    </location>
</feature>
<feature type="domain" description="Acyltransferase 3" evidence="2">
    <location>
        <begin position="47"/>
        <end position="369"/>
    </location>
</feature>
<evidence type="ECO:0000259" key="2">
    <source>
        <dbReference type="Pfam" id="PF01757"/>
    </source>
</evidence>
<dbReference type="GO" id="GO:0016747">
    <property type="term" value="F:acyltransferase activity, transferring groups other than amino-acyl groups"/>
    <property type="evidence" value="ECO:0007669"/>
    <property type="project" value="InterPro"/>
</dbReference>
<evidence type="ECO:0000256" key="1">
    <source>
        <dbReference type="SAM" id="Phobius"/>
    </source>
</evidence>
<feature type="transmembrane region" description="Helical" evidence="1">
    <location>
        <begin position="328"/>
        <end position="347"/>
    </location>
</feature>
<evidence type="ECO:0000259" key="3">
    <source>
        <dbReference type="Pfam" id="PF19040"/>
    </source>
</evidence>
<keyword evidence="1" id="KW-1133">Transmembrane helix</keyword>
<dbReference type="EMBL" id="MXPU01000005">
    <property type="protein sequence ID" value="OWO95293.1"/>
    <property type="molecule type" value="Genomic_DNA"/>
</dbReference>
<feature type="transmembrane region" description="Helical" evidence="1">
    <location>
        <begin position="113"/>
        <end position="133"/>
    </location>
</feature>
<evidence type="ECO:0000313" key="5">
    <source>
        <dbReference type="Proteomes" id="UP000197269"/>
    </source>
</evidence>
<keyword evidence="1" id="KW-0472">Membrane</keyword>
<feature type="transmembrane region" description="Helical" evidence="1">
    <location>
        <begin position="73"/>
        <end position="93"/>
    </location>
</feature>
<dbReference type="InterPro" id="IPR050879">
    <property type="entry name" value="Acyltransferase_3"/>
</dbReference>
<feature type="transmembrane region" description="Helical" evidence="1">
    <location>
        <begin position="291"/>
        <end position="316"/>
    </location>
</feature>
<feature type="domain" description="SGNH" evidence="3">
    <location>
        <begin position="444"/>
        <end position="701"/>
    </location>
</feature>
<proteinExistence type="predicted"/>
<dbReference type="PANTHER" id="PTHR23028:SF53">
    <property type="entry name" value="ACYL_TRANSF_3 DOMAIN-CONTAINING PROTEIN"/>
    <property type="match status" value="1"/>
</dbReference>
<dbReference type="GO" id="GO:0016020">
    <property type="term" value="C:membrane"/>
    <property type="evidence" value="ECO:0007669"/>
    <property type="project" value="TreeGrafter"/>
</dbReference>
<feature type="transmembrane region" description="Helical" evidence="1">
    <location>
        <begin position="170"/>
        <end position="195"/>
    </location>
</feature>
<feature type="transmembrane region" description="Helical" evidence="1">
    <location>
        <begin position="202"/>
        <end position="222"/>
    </location>
</feature>
<feature type="transmembrane region" description="Helical" evidence="1">
    <location>
        <begin position="353"/>
        <end position="372"/>
    </location>
</feature>
<dbReference type="AlphaFoldDB" id="A0A246E0J8"/>
<organism evidence="4 5">
    <name type="scientific">Rhizobium esperanzae</name>
    <dbReference type="NCBI Taxonomy" id="1967781"/>
    <lineage>
        <taxon>Bacteria</taxon>
        <taxon>Pseudomonadati</taxon>
        <taxon>Pseudomonadota</taxon>
        <taxon>Alphaproteobacteria</taxon>
        <taxon>Hyphomicrobiales</taxon>
        <taxon>Rhizobiaceae</taxon>
        <taxon>Rhizobium/Agrobacterium group</taxon>
        <taxon>Rhizobium</taxon>
    </lineage>
</organism>